<dbReference type="GO" id="GO:0004612">
    <property type="term" value="F:phosphoenolpyruvate carboxykinase (ATP) activity"/>
    <property type="evidence" value="ECO:0007669"/>
    <property type="project" value="UniProtKB-EC"/>
</dbReference>
<sequence length="543" mass="60192">MTNNDLDLKKIGITQSTRIKRNLPVEGLIEDIVLNKEGKVGLNGAVMVDTGQFTGRSPLDKYIVDEASSNQNIWWGDVNRKISNEIFDELYEKVINYYNQGKESDTYIFDGFGGAAVDHRLNVRIIAKKAWQAHFCHNMFIRPTLDELADFCPDFTIINASEVYNDKFEQHGLNSETFIIFNLEKKVAIIGGTEYGGEMKKGIFSVLNYLLPLKGILSMHCSANVDTNGCNTALFFGLSGTGKTTLSTDPNRPLIGDDEHGWSDDGIFNFEGGCYAKVIKLDKEAEPDIFNAIKHGALLENVCFDEQTRIIDFTNASKTENTRVSYPIDHIENSVFASGKPSIGPHPEIIVFLTCDAYGVLPPVSKLTADQAMYHFISGYTAKVAGTERGITEPVATFSPCFGGPFLTLHPLKYAELLKTKIETHQSMVYLVNTGWIGGSADSGAKRISIKNTRAMITSILERSIEESEFKTEPVFGLSCPQSLTGVNSEVLNPRTSWENPENYDIQAAKLVELFTNNFKTYGNAVSYLEDAGPVKNQKEIVI</sequence>
<evidence type="ECO:0000256" key="1">
    <source>
        <dbReference type="ARBA" id="ARBA00001936"/>
    </source>
</evidence>
<keyword evidence="9" id="KW-0210">Decarboxylase</keyword>
<evidence type="ECO:0000256" key="5">
    <source>
        <dbReference type="ARBA" id="ARBA00022432"/>
    </source>
</evidence>
<evidence type="ECO:0000256" key="11">
    <source>
        <dbReference type="ARBA" id="ARBA00023211"/>
    </source>
</evidence>
<dbReference type="SUPFAM" id="SSF68923">
    <property type="entry name" value="PEP carboxykinase N-terminal domain"/>
    <property type="match status" value="1"/>
</dbReference>
<keyword evidence="10" id="KW-0067">ATP-binding</keyword>
<keyword evidence="7" id="KW-0479">Metal-binding</keyword>
<dbReference type="NCBIfam" id="TIGR00224">
    <property type="entry name" value="pckA"/>
    <property type="match status" value="1"/>
</dbReference>
<evidence type="ECO:0000256" key="7">
    <source>
        <dbReference type="ARBA" id="ARBA00022723"/>
    </source>
</evidence>
<dbReference type="Gene3D" id="2.170.8.10">
    <property type="entry name" value="Phosphoenolpyruvate Carboxykinase, domain 2"/>
    <property type="match status" value="1"/>
</dbReference>
<dbReference type="InterPro" id="IPR008210">
    <property type="entry name" value="PEP_carboxykinase_N"/>
</dbReference>
<dbReference type="NCBIfam" id="NF006820">
    <property type="entry name" value="PRK09344.1-2"/>
    <property type="match status" value="1"/>
</dbReference>
<dbReference type="EC" id="4.1.1.49" evidence="4"/>
<dbReference type="Gene3D" id="3.90.228.20">
    <property type="match status" value="1"/>
</dbReference>
<dbReference type="Pfam" id="PF01293">
    <property type="entry name" value="PEPCK_ATP"/>
    <property type="match status" value="1"/>
</dbReference>
<evidence type="ECO:0000256" key="9">
    <source>
        <dbReference type="ARBA" id="ARBA00022793"/>
    </source>
</evidence>
<dbReference type="PANTHER" id="PTHR30031">
    <property type="entry name" value="PHOSPHOENOLPYRUVATE CARBOXYKINASE ATP"/>
    <property type="match status" value="1"/>
</dbReference>
<evidence type="ECO:0000256" key="8">
    <source>
        <dbReference type="ARBA" id="ARBA00022741"/>
    </source>
</evidence>
<name>A0A381RWH9_9ZZZZ</name>
<dbReference type="FunFam" id="3.40.449.10:FF:000001">
    <property type="entry name" value="Phosphoenolpyruvate carboxykinase (ATP)"/>
    <property type="match status" value="1"/>
</dbReference>
<dbReference type="GO" id="GO:0005524">
    <property type="term" value="F:ATP binding"/>
    <property type="evidence" value="ECO:0007669"/>
    <property type="project" value="UniProtKB-KW"/>
</dbReference>
<comment type="cofactor">
    <cofactor evidence="1">
        <name>Mn(2+)</name>
        <dbReference type="ChEBI" id="CHEBI:29035"/>
    </cofactor>
</comment>
<dbReference type="InterPro" id="IPR013035">
    <property type="entry name" value="PEP_carboxykinase_C"/>
</dbReference>
<protein>
    <recommendedName>
        <fullName evidence="4">phosphoenolpyruvate carboxykinase (ATP)</fullName>
        <ecNumber evidence="4">4.1.1.49</ecNumber>
    </recommendedName>
</protein>
<reference evidence="14" key="1">
    <citation type="submission" date="2018-05" db="EMBL/GenBank/DDBJ databases">
        <authorList>
            <person name="Lanie J.A."/>
            <person name="Ng W.-L."/>
            <person name="Kazmierczak K.M."/>
            <person name="Andrzejewski T.M."/>
            <person name="Davidsen T.M."/>
            <person name="Wayne K.J."/>
            <person name="Tettelin H."/>
            <person name="Glass J.I."/>
            <person name="Rusch D."/>
            <person name="Podicherti R."/>
            <person name="Tsui H.-C.T."/>
            <person name="Winkler M.E."/>
        </authorList>
    </citation>
    <scope>NUCLEOTIDE SEQUENCE</scope>
</reference>
<dbReference type="NCBIfam" id="NF006819">
    <property type="entry name" value="PRK09344.1-1"/>
    <property type="match status" value="1"/>
</dbReference>
<dbReference type="CDD" id="cd00484">
    <property type="entry name" value="PEPCK_ATP"/>
    <property type="match status" value="1"/>
</dbReference>
<evidence type="ECO:0000313" key="14">
    <source>
        <dbReference type="EMBL" id="SUZ95481.1"/>
    </source>
</evidence>
<keyword evidence="5" id="KW-0312">Gluconeogenesis</keyword>
<comment type="similarity">
    <text evidence="3">Belongs to the phosphoenolpyruvate carboxykinase (ATP) family.</text>
</comment>
<dbReference type="GO" id="GO:0046872">
    <property type="term" value="F:metal ion binding"/>
    <property type="evidence" value="ECO:0007669"/>
    <property type="project" value="UniProtKB-KW"/>
</dbReference>
<evidence type="ECO:0000256" key="13">
    <source>
        <dbReference type="ARBA" id="ARBA00047371"/>
    </source>
</evidence>
<evidence type="ECO:0000256" key="6">
    <source>
        <dbReference type="ARBA" id="ARBA00022490"/>
    </source>
</evidence>
<comment type="pathway">
    <text evidence="2">Carbohydrate biosynthesis; gluconeogenesis.</text>
</comment>
<dbReference type="UniPathway" id="UPA00138"/>
<dbReference type="HAMAP" id="MF_00453">
    <property type="entry name" value="PEPCK_ATP"/>
    <property type="match status" value="1"/>
</dbReference>
<dbReference type="GO" id="GO:0005829">
    <property type="term" value="C:cytosol"/>
    <property type="evidence" value="ECO:0007669"/>
    <property type="project" value="TreeGrafter"/>
</dbReference>
<keyword evidence="12" id="KW-0456">Lyase</keyword>
<gene>
    <name evidence="14" type="ORF">METZ01_LOCUS48335</name>
</gene>
<dbReference type="PIRSF" id="PIRSF006294">
    <property type="entry name" value="PEP_crbxkin"/>
    <property type="match status" value="1"/>
</dbReference>
<evidence type="ECO:0000256" key="10">
    <source>
        <dbReference type="ARBA" id="ARBA00022840"/>
    </source>
</evidence>
<dbReference type="AlphaFoldDB" id="A0A381RWH9"/>
<dbReference type="SUPFAM" id="SSF53795">
    <property type="entry name" value="PEP carboxykinase-like"/>
    <property type="match status" value="1"/>
</dbReference>
<dbReference type="InterPro" id="IPR015994">
    <property type="entry name" value="PEPCK_ATP_CS"/>
</dbReference>
<proteinExistence type="inferred from homology"/>
<evidence type="ECO:0000256" key="3">
    <source>
        <dbReference type="ARBA" id="ARBA00006052"/>
    </source>
</evidence>
<dbReference type="PROSITE" id="PS00532">
    <property type="entry name" value="PEPCK_ATP"/>
    <property type="match status" value="1"/>
</dbReference>
<keyword evidence="6" id="KW-0963">Cytoplasm</keyword>
<dbReference type="PANTHER" id="PTHR30031:SF0">
    <property type="entry name" value="PHOSPHOENOLPYRUVATE CARBOXYKINASE (ATP)"/>
    <property type="match status" value="1"/>
</dbReference>
<dbReference type="FunFam" id="2.170.8.10:FF:000001">
    <property type="entry name" value="Phosphoenolpyruvate carboxykinase (ATP)"/>
    <property type="match status" value="1"/>
</dbReference>
<dbReference type="EMBL" id="UINC01002328">
    <property type="protein sequence ID" value="SUZ95481.1"/>
    <property type="molecule type" value="Genomic_DNA"/>
</dbReference>
<evidence type="ECO:0000256" key="2">
    <source>
        <dbReference type="ARBA" id="ARBA00004742"/>
    </source>
</evidence>
<dbReference type="InterPro" id="IPR001272">
    <property type="entry name" value="PEP_carboxykinase_ATP"/>
</dbReference>
<organism evidence="14">
    <name type="scientific">marine metagenome</name>
    <dbReference type="NCBI Taxonomy" id="408172"/>
    <lineage>
        <taxon>unclassified sequences</taxon>
        <taxon>metagenomes</taxon>
        <taxon>ecological metagenomes</taxon>
    </lineage>
</organism>
<dbReference type="NCBIfam" id="NF006821">
    <property type="entry name" value="PRK09344.1-3"/>
    <property type="match status" value="1"/>
</dbReference>
<evidence type="ECO:0000256" key="12">
    <source>
        <dbReference type="ARBA" id="ARBA00023239"/>
    </source>
</evidence>
<evidence type="ECO:0000256" key="4">
    <source>
        <dbReference type="ARBA" id="ARBA00012363"/>
    </source>
</evidence>
<accession>A0A381RWH9</accession>
<keyword evidence="11" id="KW-0464">Manganese</keyword>
<dbReference type="Gene3D" id="3.40.449.10">
    <property type="entry name" value="Phosphoenolpyruvate Carboxykinase, domain 1"/>
    <property type="match status" value="1"/>
</dbReference>
<dbReference type="GO" id="GO:0006094">
    <property type="term" value="P:gluconeogenesis"/>
    <property type="evidence" value="ECO:0007669"/>
    <property type="project" value="UniProtKB-UniPathway"/>
</dbReference>
<keyword evidence="8" id="KW-0547">Nucleotide-binding</keyword>
<comment type="catalytic activity">
    <reaction evidence="13">
        <text>oxaloacetate + ATP = phosphoenolpyruvate + ADP + CO2</text>
        <dbReference type="Rhea" id="RHEA:18617"/>
        <dbReference type="ChEBI" id="CHEBI:16452"/>
        <dbReference type="ChEBI" id="CHEBI:16526"/>
        <dbReference type="ChEBI" id="CHEBI:30616"/>
        <dbReference type="ChEBI" id="CHEBI:58702"/>
        <dbReference type="ChEBI" id="CHEBI:456216"/>
        <dbReference type="EC" id="4.1.1.49"/>
    </reaction>
</comment>